<proteinExistence type="predicted"/>
<comment type="caution">
    <text evidence="1">The sequence shown here is derived from an EMBL/GenBank/DDBJ whole genome shotgun (WGS) entry which is preliminary data.</text>
</comment>
<protein>
    <submittedName>
        <fullName evidence="1">Uncharacterized protein</fullName>
    </submittedName>
</protein>
<gene>
    <name evidence="1" type="ORF">C7B45_17270</name>
</gene>
<sequence>MWMCLNTTKTRIFAITVHAQIATLSGRTMKLQKCLVYGQIEVDSLAITFGSGAGLVIALQAL</sequence>
<name>A0A2T2WCK6_9FIRM</name>
<reference evidence="1 2" key="1">
    <citation type="journal article" date="2014" name="BMC Genomics">
        <title>Comparison of environmental and isolate Sulfobacillus genomes reveals diverse carbon, sulfur, nitrogen, and hydrogen metabolisms.</title>
        <authorList>
            <person name="Justice N.B."/>
            <person name="Norman A."/>
            <person name="Brown C.T."/>
            <person name="Singh A."/>
            <person name="Thomas B.C."/>
            <person name="Banfield J.F."/>
        </authorList>
    </citation>
    <scope>NUCLEOTIDE SEQUENCE [LARGE SCALE GENOMIC DNA]</scope>
    <source>
        <strain evidence="1">AMDSBA3</strain>
    </source>
</reference>
<evidence type="ECO:0000313" key="2">
    <source>
        <dbReference type="Proteomes" id="UP000241848"/>
    </source>
</evidence>
<dbReference type="AlphaFoldDB" id="A0A2T2WCK6"/>
<dbReference type="EMBL" id="PXYV01000104">
    <property type="protein sequence ID" value="PSR19967.1"/>
    <property type="molecule type" value="Genomic_DNA"/>
</dbReference>
<organism evidence="1 2">
    <name type="scientific">Sulfobacillus acidophilus</name>
    <dbReference type="NCBI Taxonomy" id="53633"/>
    <lineage>
        <taxon>Bacteria</taxon>
        <taxon>Bacillati</taxon>
        <taxon>Bacillota</taxon>
        <taxon>Clostridia</taxon>
        <taxon>Eubacteriales</taxon>
        <taxon>Clostridiales Family XVII. Incertae Sedis</taxon>
        <taxon>Sulfobacillus</taxon>
    </lineage>
</organism>
<dbReference type="Proteomes" id="UP000241848">
    <property type="component" value="Unassembled WGS sequence"/>
</dbReference>
<accession>A0A2T2WCK6</accession>
<evidence type="ECO:0000313" key="1">
    <source>
        <dbReference type="EMBL" id="PSR19967.1"/>
    </source>
</evidence>